<protein>
    <submittedName>
        <fullName evidence="2">Uncharacterized protein</fullName>
    </submittedName>
</protein>
<feature type="region of interest" description="Disordered" evidence="1">
    <location>
        <begin position="40"/>
        <end position="59"/>
    </location>
</feature>
<evidence type="ECO:0000256" key="1">
    <source>
        <dbReference type="SAM" id="MobiDB-lite"/>
    </source>
</evidence>
<sequence length="59" mass="6891">MHKLKLLSDYHIAREVIDYSRSKPEEKTVQNLCLKMPLRSDQYDTLTDPSGRSLQNKAQ</sequence>
<feature type="compositionally biased region" description="Polar residues" evidence="1">
    <location>
        <begin position="43"/>
        <end position="59"/>
    </location>
</feature>
<dbReference type="EMBL" id="CAJEWN010000008">
    <property type="protein sequence ID" value="CAD2129589.1"/>
    <property type="molecule type" value="Genomic_DNA"/>
</dbReference>
<evidence type="ECO:0000313" key="3">
    <source>
        <dbReference type="Proteomes" id="UP000580250"/>
    </source>
</evidence>
<name>A0A6V7TQU5_MELEN</name>
<dbReference type="AlphaFoldDB" id="A0A6V7TQU5"/>
<organism evidence="2 3">
    <name type="scientific">Meloidogyne enterolobii</name>
    <name type="common">Root-knot nematode worm</name>
    <name type="synonym">Meloidogyne mayaguensis</name>
    <dbReference type="NCBI Taxonomy" id="390850"/>
    <lineage>
        <taxon>Eukaryota</taxon>
        <taxon>Metazoa</taxon>
        <taxon>Ecdysozoa</taxon>
        <taxon>Nematoda</taxon>
        <taxon>Chromadorea</taxon>
        <taxon>Rhabditida</taxon>
        <taxon>Tylenchina</taxon>
        <taxon>Tylenchomorpha</taxon>
        <taxon>Tylenchoidea</taxon>
        <taxon>Meloidogynidae</taxon>
        <taxon>Meloidogyninae</taxon>
        <taxon>Meloidogyne</taxon>
    </lineage>
</organism>
<gene>
    <name evidence="2" type="ORF">MENT_LOCUS2656</name>
</gene>
<comment type="caution">
    <text evidence="2">The sequence shown here is derived from an EMBL/GenBank/DDBJ whole genome shotgun (WGS) entry which is preliminary data.</text>
</comment>
<proteinExistence type="predicted"/>
<reference evidence="2 3" key="1">
    <citation type="submission" date="2020-08" db="EMBL/GenBank/DDBJ databases">
        <authorList>
            <person name="Koutsovoulos G."/>
            <person name="Danchin GJ E."/>
        </authorList>
    </citation>
    <scope>NUCLEOTIDE SEQUENCE [LARGE SCALE GENOMIC DNA]</scope>
</reference>
<evidence type="ECO:0000313" key="2">
    <source>
        <dbReference type="EMBL" id="CAD2129589.1"/>
    </source>
</evidence>
<accession>A0A6V7TQU5</accession>
<dbReference type="Proteomes" id="UP000580250">
    <property type="component" value="Unassembled WGS sequence"/>
</dbReference>